<evidence type="ECO:0000313" key="4">
    <source>
        <dbReference type="EMBL" id="SVB80298.1"/>
    </source>
</evidence>
<evidence type="ECO:0000259" key="3">
    <source>
        <dbReference type="SMART" id="SM00822"/>
    </source>
</evidence>
<dbReference type="InterPro" id="IPR036291">
    <property type="entry name" value="NAD(P)-bd_dom_sf"/>
</dbReference>
<dbReference type="CDD" id="cd05233">
    <property type="entry name" value="SDR_c"/>
    <property type="match status" value="1"/>
</dbReference>
<keyword evidence="2" id="KW-0560">Oxidoreductase</keyword>
<sequence>MNLEGAVVIITGSATGLGAAVALRLADKGSNVVINYTKSESEAKATAAACEELGVGSLLCRADVSDDADCRRMASAAIERFGRIDGLVNNAAQSKIAPHADLEALTADDFMSIFSVNVVGPYQMVRAVTPQMKQQGKGAIANISSLSGITGSGSSIAYAVSKGALNTMTMSLARALAPEIRVNAVLPGVMQTRWWREGLGEDRYNAMIERYADSAPLKTAGTPEGSADPVVWLLEGADYVTGETILVDSGSHLGPSPSR</sequence>
<reference evidence="4" key="1">
    <citation type="submission" date="2018-05" db="EMBL/GenBank/DDBJ databases">
        <authorList>
            <person name="Lanie J.A."/>
            <person name="Ng W.-L."/>
            <person name="Kazmierczak K.M."/>
            <person name="Andrzejewski T.M."/>
            <person name="Davidsen T.M."/>
            <person name="Wayne K.J."/>
            <person name="Tettelin H."/>
            <person name="Glass J.I."/>
            <person name="Rusch D."/>
            <person name="Podicherti R."/>
            <person name="Tsui H.-C.T."/>
            <person name="Winkler M.E."/>
        </authorList>
    </citation>
    <scope>NUCLEOTIDE SEQUENCE</scope>
</reference>
<evidence type="ECO:0000256" key="1">
    <source>
        <dbReference type="ARBA" id="ARBA00006484"/>
    </source>
</evidence>
<feature type="domain" description="Ketoreductase" evidence="3">
    <location>
        <begin position="6"/>
        <end position="190"/>
    </location>
</feature>
<dbReference type="PRINTS" id="PR00080">
    <property type="entry name" value="SDRFAMILY"/>
</dbReference>
<proteinExistence type="inferred from homology"/>
<dbReference type="AlphaFoldDB" id="A0A382GZ18"/>
<dbReference type="PANTHER" id="PTHR43639:SF1">
    <property type="entry name" value="SHORT-CHAIN DEHYDROGENASE_REDUCTASE FAMILY PROTEIN"/>
    <property type="match status" value="1"/>
</dbReference>
<dbReference type="PRINTS" id="PR00081">
    <property type="entry name" value="GDHRDH"/>
</dbReference>
<dbReference type="GO" id="GO:0016491">
    <property type="term" value="F:oxidoreductase activity"/>
    <property type="evidence" value="ECO:0007669"/>
    <property type="project" value="UniProtKB-KW"/>
</dbReference>
<dbReference type="InterPro" id="IPR020904">
    <property type="entry name" value="Sc_DH/Rdtase_CS"/>
</dbReference>
<dbReference type="SMART" id="SM00822">
    <property type="entry name" value="PKS_KR"/>
    <property type="match status" value="1"/>
</dbReference>
<dbReference type="EMBL" id="UINC01058253">
    <property type="protein sequence ID" value="SVB80298.1"/>
    <property type="molecule type" value="Genomic_DNA"/>
</dbReference>
<accession>A0A382GZ18</accession>
<evidence type="ECO:0000256" key="2">
    <source>
        <dbReference type="ARBA" id="ARBA00023002"/>
    </source>
</evidence>
<name>A0A382GZ18_9ZZZZ</name>
<dbReference type="Gene3D" id="3.40.50.720">
    <property type="entry name" value="NAD(P)-binding Rossmann-like Domain"/>
    <property type="match status" value="1"/>
</dbReference>
<dbReference type="FunFam" id="3.40.50.720:FF:000084">
    <property type="entry name" value="Short-chain dehydrogenase reductase"/>
    <property type="match status" value="1"/>
</dbReference>
<dbReference type="PANTHER" id="PTHR43639">
    <property type="entry name" value="OXIDOREDUCTASE, SHORT-CHAIN DEHYDROGENASE/REDUCTASE FAMILY (AFU_ORTHOLOGUE AFUA_5G02870)"/>
    <property type="match status" value="1"/>
</dbReference>
<protein>
    <recommendedName>
        <fullName evidence="3">Ketoreductase domain-containing protein</fullName>
    </recommendedName>
</protein>
<dbReference type="Pfam" id="PF13561">
    <property type="entry name" value="adh_short_C2"/>
    <property type="match status" value="1"/>
</dbReference>
<gene>
    <name evidence="4" type="ORF">METZ01_LOCUS233152</name>
</gene>
<comment type="similarity">
    <text evidence="1">Belongs to the short-chain dehydrogenases/reductases (SDR) family.</text>
</comment>
<organism evidence="4">
    <name type="scientific">marine metagenome</name>
    <dbReference type="NCBI Taxonomy" id="408172"/>
    <lineage>
        <taxon>unclassified sequences</taxon>
        <taxon>metagenomes</taxon>
        <taxon>ecological metagenomes</taxon>
    </lineage>
</organism>
<dbReference type="PROSITE" id="PS00061">
    <property type="entry name" value="ADH_SHORT"/>
    <property type="match status" value="1"/>
</dbReference>
<dbReference type="SUPFAM" id="SSF51735">
    <property type="entry name" value="NAD(P)-binding Rossmann-fold domains"/>
    <property type="match status" value="1"/>
</dbReference>
<dbReference type="InterPro" id="IPR002347">
    <property type="entry name" value="SDR_fam"/>
</dbReference>
<dbReference type="InterPro" id="IPR057326">
    <property type="entry name" value="KR_dom"/>
</dbReference>